<feature type="domain" description="Smr" evidence="1">
    <location>
        <begin position="93"/>
        <end position="177"/>
    </location>
</feature>
<name>A0A429XUB4_9RICK</name>
<evidence type="ECO:0000259" key="1">
    <source>
        <dbReference type="PROSITE" id="PS50828"/>
    </source>
</evidence>
<dbReference type="Pfam" id="PF01713">
    <property type="entry name" value="Smr"/>
    <property type="match status" value="1"/>
</dbReference>
<dbReference type="PANTHER" id="PTHR35562">
    <property type="entry name" value="DNA ENDONUCLEASE SMRA-RELATED"/>
    <property type="match status" value="1"/>
</dbReference>
<dbReference type="SUPFAM" id="SSF160443">
    <property type="entry name" value="SMR domain-like"/>
    <property type="match status" value="1"/>
</dbReference>
<protein>
    <recommendedName>
        <fullName evidence="1">Smr domain-containing protein</fullName>
    </recommendedName>
</protein>
<dbReference type="Gene3D" id="3.30.1370.110">
    <property type="match status" value="1"/>
</dbReference>
<proteinExistence type="predicted"/>
<sequence length="186" mass="21626">MDDEKYIFSNSDLTIWQKEIKNIKKIDLKTNLDTQDSFNKRFEVKKLTQNKYNFNLTQNSKKINVIKFGDQSNLNRKLRSNIAKGIIIVDAELDLHGCSTNNAYNKLINFLNDSISQGYRKLLIITGKGVNSPNKVSIIKKNFFDWIQTWEMQANLLYIDYAHKKHGGDGAFYGFLKKQSYENIVD</sequence>
<accession>A0A429XUB4</accession>
<dbReference type="InterPro" id="IPR002625">
    <property type="entry name" value="Smr_dom"/>
</dbReference>
<gene>
    <name evidence="2" type="ORF">EIC27_00750</name>
</gene>
<dbReference type="PROSITE" id="PS50828">
    <property type="entry name" value="SMR"/>
    <property type="match status" value="1"/>
</dbReference>
<dbReference type="OrthoDB" id="7165597at2"/>
<evidence type="ECO:0000313" key="3">
    <source>
        <dbReference type="Proteomes" id="UP000279470"/>
    </source>
</evidence>
<dbReference type="Proteomes" id="UP000279470">
    <property type="component" value="Unassembled WGS sequence"/>
</dbReference>
<dbReference type="EMBL" id="RXFM01000006">
    <property type="protein sequence ID" value="RST71554.1"/>
    <property type="molecule type" value="Genomic_DNA"/>
</dbReference>
<dbReference type="RefSeq" id="WP_126044255.1">
    <property type="nucleotide sequence ID" value="NZ_RXFM01000006.1"/>
</dbReference>
<reference evidence="3" key="1">
    <citation type="submission" date="2018-11" db="EMBL/GenBank/DDBJ databases">
        <title>Phylogenetic, genomic, and biogeographic characterization of a novel and ubiquitous marine invertebrate-associated Rickettsiales parasite, Candidatus Marinoinvertebrata rohwerii, gen. nov., sp. nov.</title>
        <authorList>
            <person name="Klinges J.G."/>
            <person name="Rosales S.M."/>
            <person name="Mcminds R."/>
            <person name="Shaver E.C."/>
            <person name="Shantz A."/>
            <person name="Peters E.C."/>
            <person name="Burkepile D.E."/>
            <person name="Silliman B.R."/>
            <person name="Vega Thurber R.L."/>
        </authorList>
    </citation>
    <scope>NUCLEOTIDE SEQUENCE [LARGE SCALE GENOMIC DNA]</scope>
    <source>
        <strain evidence="3">a_cerv_44</strain>
    </source>
</reference>
<dbReference type="PANTHER" id="PTHR35562:SF2">
    <property type="entry name" value="DNA ENDONUCLEASE SMRA-RELATED"/>
    <property type="match status" value="1"/>
</dbReference>
<dbReference type="InterPro" id="IPR036063">
    <property type="entry name" value="Smr_dom_sf"/>
</dbReference>
<keyword evidence="3" id="KW-1185">Reference proteome</keyword>
<comment type="caution">
    <text evidence="2">The sequence shown here is derived from an EMBL/GenBank/DDBJ whole genome shotgun (WGS) entry which is preliminary data.</text>
</comment>
<dbReference type="AlphaFoldDB" id="A0A429XUB4"/>
<organism evidence="2 3">
    <name type="scientific">Candidatus Aquarickettsia rohweri</name>
    <dbReference type="NCBI Taxonomy" id="2602574"/>
    <lineage>
        <taxon>Bacteria</taxon>
        <taxon>Pseudomonadati</taxon>
        <taxon>Pseudomonadota</taxon>
        <taxon>Alphaproteobacteria</taxon>
        <taxon>Rickettsiales</taxon>
        <taxon>Candidatus Midichloriaceae</taxon>
        <taxon>Candidatus Aquarickettsia</taxon>
    </lineage>
</organism>
<evidence type="ECO:0000313" key="2">
    <source>
        <dbReference type="EMBL" id="RST71554.1"/>
    </source>
</evidence>